<reference evidence="2 3" key="1">
    <citation type="submission" date="2024-01" db="EMBL/GenBank/DDBJ databases">
        <authorList>
            <person name="Waweru B."/>
        </authorList>
    </citation>
    <scope>NUCLEOTIDE SEQUENCE [LARGE SCALE GENOMIC DNA]</scope>
</reference>
<protein>
    <recommendedName>
        <fullName evidence="1">K-box domain-containing protein</fullName>
    </recommendedName>
</protein>
<evidence type="ECO:0000313" key="2">
    <source>
        <dbReference type="EMBL" id="CAK7336141.1"/>
    </source>
</evidence>
<dbReference type="AlphaFoldDB" id="A0AAV1RK84"/>
<dbReference type="Pfam" id="PF01486">
    <property type="entry name" value="K-box"/>
    <property type="match status" value="1"/>
</dbReference>
<dbReference type="GO" id="GO:0003700">
    <property type="term" value="F:DNA-binding transcription factor activity"/>
    <property type="evidence" value="ECO:0007669"/>
    <property type="project" value="InterPro"/>
</dbReference>
<dbReference type="InterPro" id="IPR002487">
    <property type="entry name" value="TF_Kbox"/>
</dbReference>
<accession>A0AAV1RK84</accession>
<comment type="caution">
    <text evidence="2">The sequence shown here is derived from an EMBL/GenBank/DDBJ whole genome shotgun (WGS) entry which is preliminary data.</text>
</comment>
<gene>
    <name evidence="2" type="ORF">DCAF_LOCUS11147</name>
</gene>
<feature type="domain" description="K-box" evidence="1">
    <location>
        <begin position="26"/>
        <end position="80"/>
    </location>
</feature>
<dbReference type="GO" id="GO:0005634">
    <property type="term" value="C:nucleus"/>
    <property type="evidence" value="ECO:0007669"/>
    <property type="project" value="InterPro"/>
</dbReference>
<evidence type="ECO:0000259" key="1">
    <source>
        <dbReference type="Pfam" id="PF01486"/>
    </source>
</evidence>
<sequence>MATSSKVANNAEVTAKHLPFPKQVHYGKYANLNSYAELLQKVQRNLEAPCSGELILSDLVQLETQLRAALTHVRARKLRLGCLRPTYEGKGKGLKAKSVHQSLHDQVQYACVQFNVNEEKMLKEENQLLEKQIVAMKNSGETYYNRMTGCLQLILHDKQHCICLNSKAALHVV</sequence>
<organism evidence="2 3">
    <name type="scientific">Dovyalis caffra</name>
    <dbReference type="NCBI Taxonomy" id="77055"/>
    <lineage>
        <taxon>Eukaryota</taxon>
        <taxon>Viridiplantae</taxon>
        <taxon>Streptophyta</taxon>
        <taxon>Embryophyta</taxon>
        <taxon>Tracheophyta</taxon>
        <taxon>Spermatophyta</taxon>
        <taxon>Magnoliopsida</taxon>
        <taxon>eudicotyledons</taxon>
        <taxon>Gunneridae</taxon>
        <taxon>Pentapetalae</taxon>
        <taxon>rosids</taxon>
        <taxon>fabids</taxon>
        <taxon>Malpighiales</taxon>
        <taxon>Salicaceae</taxon>
        <taxon>Flacourtieae</taxon>
        <taxon>Dovyalis</taxon>
    </lineage>
</organism>
<keyword evidence="3" id="KW-1185">Reference proteome</keyword>
<evidence type="ECO:0000313" key="3">
    <source>
        <dbReference type="Proteomes" id="UP001314170"/>
    </source>
</evidence>
<dbReference type="Proteomes" id="UP001314170">
    <property type="component" value="Unassembled WGS sequence"/>
</dbReference>
<dbReference type="EMBL" id="CAWUPB010000994">
    <property type="protein sequence ID" value="CAK7336141.1"/>
    <property type="molecule type" value="Genomic_DNA"/>
</dbReference>
<name>A0AAV1RK84_9ROSI</name>
<proteinExistence type="predicted"/>